<dbReference type="InterPro" id="IPR029063">
    <property type="entry name" value="SAM-dependent_MTases_sf"/>
</dbReference>
<evidence type="ECO:0000313" key="3">
    <source>
        <dbReference type="EMBL" id="MFC7081432.1"/>
    </source>
</evidence>
<gene>
    <name evidence="3" type="ORF">ACFQJ6_16245</name>
</gene>
<dbReference type="Gene3D" id="3.40.50.150">
    <property type="entry name" value="Vaccinia Virus protein VP39"/>
    <property type="match status" value="1"/>
</dbReference>
<protein>
    <submittedName>
        <fullName evidence="3">Class I SAM-dependent methyltransferase</fullName>
        <ecNumber evidence="3">2.1.1.-</ecNumber>
    </submittedName>
</protein>
<feature type="compositionally biased region" description="Low complexity" evidence="1">
    <location>
        <begin position="152"/>
        <end position="190"/>
    </location>
</feature>
<dbReference type="CDD" id="cd02440">
    <property type="entry name" value="AdoMet_MTases"/>
    <property type="match status" value="1"/>
</dbReference>
<dbReference type="AlphaFoldDB" id="A0ABD5WLK9"/>
<dbReference type="Proteomes" id="UP001596407">
    <property type="component" value="Unassembled WGS sequence"/>
</dbReference>
<dbReference type="EMBL" id="JBHSZH010000005">
    <property type="protein sequence ID" value="MFC7081432.1"/>
    <property type="molecule type" value="Genomic_DNA"/>
</dbReference>
<accession>A0ABD5WLK9</accession>
<dbReference type="GO" id="GO:0008168">
    <property type="term" value="F:methyltransferase activity"/>
    <property type="evidence" value="ECO:0007669"/>
    <property type="project" value="UniProtKB-KW"/>
</dbReference>
<dbReference type="EC" id="2.1.1.-" evidence="3"/>
<dbReference type="RefSeq" id="WP_382210054.1">
    <property type="nucleotide sequence ID" value="NZ_JBHSZH010000005.1"/>
</dbReference>
<keyword evidence="3" id="KW-0489">Methyltransferase</keyword>
<dbReference type="GO" id="GO:0032259">
    <property type="term" value="P:methylation"/>
    <property type="evidence" value="ECO:0007669"/>
    <property type="project" value="UniProtKB-KW"/>
</dbReference>
<reference evidence="3 4" key="1">
    <citation type="journal article" date="2019" name="Int. J. Syst. Evol. Microbiol.">
        <title>The Global Catalogue of Microorganisms (GCM) 10K type strain sequencing project: providing services to taxonomists for standard genome sequencing and annotation.</title>
        <authorList>
            <consortium name="The Broad Institute Genomics Platform"/>
            <consortium name="The Broad Institute Genome Sequencing Center for Infectious Disease"/>
            <person name="Wu L."/>
            <person name="Ma J."/>
        </authorList>
    </citation>
    <scope>NUCLEOTIDE SEQUENCE [LARGE SCALE GENOMIC DNA]</scope>
    <source>
        <strain evidence="3 4">DT72</strain>
    </source>
</reference>
<proteinExistence type="predicted"/>
<evidence type="ECO:0000256" key="1">
    <source>
        <dbReference type="SAM" id="MobiDB-lite"/>
    </source>
</evidence>
<evidence type="ECO:0000313" key="4">
    <source>
        <dbReference type="Proteomes" id="UP001596407"/>
    </source>
</evidence>
<keyword evidence="3" id="KW-0808">Transferase</keyword>
<comment type="caution">
    <text evidence="3">The sequence shown here is derived from an EMBL/GenBank/DDBJ whole genome shotgun (WGS) entry which is preliminary data.</text>
</comment>
<feature type="domain" description="Methyltransferase" evidence="2">
    <location>
        <begin position="40"/>
        <end position="132"/>
    </location>
</feature>
<name>A0ABD5WLK9_9EURY</name>
<dbReference type="SUPFAM" id="SSF53335">
    <property type="entry name" value="S-adenosyl-L-methionine-dependent methyltransferases"/>
    <property type="match status" value="1"/>
</dbReference>
<keyword evidence="4" id="KW-1185">Reference proteome</keyword>
<dbReference type="InterPro" id="IPR041698">
    <property type="entry name" value="Methyltransf_25"/>
</dbReference>
<feature type="region of interest" description="Disordered" evidence="1">
    <location>
        <begin position="128"/>
        <end position="196"/>
    </location>
</feature>
<organism evidence="3 4">
    <name type="scientific">Halorussus caseinilyticus</name>
    <dbReference type="NCBI Taxonomy" id="3034025"/>
    <lineage>
        <taxon>Archaea</taxon>
        <taxon>Methanobacteriati</taxon>
        <taxon>Methanobacteriota</taxon>
        <taxon>Stenosarchaea group</taxon>
        <taxon>Halobacteria</taxon>
        <taxon>Halobacteriales</taxon>
        <taxon>Haladaptataceae</taxon>
        <taxon>Halorussus</taxon>
    </lineage>
</organism>
<dbReference type="Pfam" id="PF13649">
    <property type="entry name" value="Methyltransf_25"/>
    <property type="match status" value="1"/>
</dbReference>
<sequence length="196" mass="21338">MDHDRLGELYGRDDYYWGTEPNDLAETALGHLADPEEAVVADVGAGEGRDAVFFAERGATVYAIDPIAEGLEKAERLAADRDVEVRTRVGDVNDLELPETVDLFYSIGTVQYLQPENRAAQFDHFHEATRPGASTPSSRSWTIPRFRRRRTGATTNTSTSRANSGATTTTGTCWTSRRSSSTTTPAANPTGTPPKS</sequence>
<evidence type="ECO:0000259" key="2">
    <source>
        <dbReference type="Pfam" id="PF13649"/>
    </source>
</evidence>